<sequence length="282" mass="30987">MTGPGLVTPGTFTNTCFHHANKHLPTRYSSDGHTASQTDHILVSPRFHSWVHDNRSLRGAETGNIYGSDDVRALTYLQGYLISAPKIPRNGRLDVAEILLPNTTEVLGREIRSCFISRADAEESSQWSSLQTSVYRAAEKILGYTQRRRMSYDPPSEGEIADAIRRSRNNKAPGEDGTGDADDDCDNSEKLAVSDEGVRGDETDDSAVHDTVSEQSIDSAVRNLSLSGKRLEQKLKSLPVEQDAGGRMSVQMLASGGKEQRLFGVTETEEGHNVEGPDWKVR</sequence>
<accession>A0A3P7PKK5</accession>
<feature type="region of interest" description="Disordered" evidence="1">
    <location>
        <begin position="147"/>
        <end position="214"/>
    </location>
</feature>
<evidence type="ECO:0000313" key="2">
    <source>
        <dbReference type="EMBL" id="VDN20502.1"/>
    </source>
</evidence>
<organism evidence="2 3">
    <name type="scientific">Dibothriocephalus latus</name>
    <name type="common">Fish tapeworm</name>
    <name type="synonym">Diphyllobothrium latum</name>
    <dbReference type="NCBI Taxonomy" id="60516"/>
    <lineage>
        <taxon>Eukaryota</taxon>
        <taxon>Metazoa</taxon>
        <taxon>Spiralia</taxon>
        <taxon>Lophotrochozoa</taxon>
        <taxon>Platyhelminthes</taxon>
        <taxon>Cestoda</taxon>
        <taxon>Eucestoda</taxon>
        <taxon>Diphyllobothriidea</taxon>
        <taxon>Diphyllobothriidae</taxon>
        <taxon>Dibothriocephalus</taxon>
    </lineage>
</organism>
<name>A0A3P7PKK5_DIBLA</name>
<feature type="compositionally biased region" description="Acidic residues" evidence="1">
    <location>
        <begin position="177"/>
        <end position="186"/>
    </location>
</feature>
<dbReference type="Proteomes" id="UP000281553">
    <property type="component" value="Unassembled WGS sequence"/>
</dbReference>
<keyword evidence="3" id="KW-1185">Reference proteome</keyword>
<dbReference type="EMBL" id="UYRU01070995">
    <property type="protein sequence ID" value="VDN20502.1"/>
    <property type="molecule type" value="Genomic_DNA"/>
</dbReference>
<feature type="region of interest" description="Disordered" evidence="1">
    <location>
        <begin position="260"/>
        <end position="282"/>
    </location>
</feature>
<evidence type="ECO:0000313" key="3">
    <source>
        <dbReference type="Proteomes" id="UP000281553"/>
    </source>
</evidence>
<proteinExistence type="predicted"/>
<feature type="compositionally biased region" description="Basic and acidic residues" evidence="1">
    <location>
        <begin position="269"/>
        <end position="282"/>
    </location>
</feature>
<protein>
    <submittedName>
        <fullName evidence="2">Uncharacterized protein</fullName>
    </submittedName>
</protein>
<evidence type="ECO:0000256" key="1">
    <source>
        <dbReference type="SAM" id="MobiDB-lite"/>
    </source>
</evidence>
<reference evidence="2 3" key="1">
    <citation type="submission" date="2018-11" db="EMBL/GenBank/DDBJ databases">
        <authorList>
            <consortium name="Pathogen Informatics"/>
        </authorList>
    </citation>
    <scope>NUCLEOTIDE SEQUENCE [LARGE SCALE GENOMIC DNA]</scope>
</reference>
<dbReference type="AlphaFoldDB" id="A0A3P7PKK5"/>
<feature type="compositionally biased region" description="Basic and acidic residues" evidence="1">
    <location>
        <begin position="187"/>
        <end position="212"/>
    </location>
</feature>
<gene>
    <name evidence="2" type="ORF">DILT_LOCUS13635</name>
</gene>